<dbReference type="EMBL" id="MUHA01000014">
    <property type="protein sequence ID" value="OXA99392.1"/>
    <property type="molecule type" value="Genomic_DNA"/>
</dbReference>
<keyword evidence="4" id="KW-0808">Transferase</keyword>
<feature type="domain" description="Signal transduction histidine kinase internal region" evidence="3">
    <location>
        <begin position="800"/>
        <end position="880"/>
    </location>
</feature>
<sequence>MLFKNNYSLWFLFLFLSLSQAQQKPSKNYTTTDGLPNNAVRSLFIDKESNLWVGTENGISKLENGSFTNLVFPKNISNYSCWDITQDAKDNMWFASYAGGVYTFNGKKYTAINQKKGLASDRARKLFAYKNKIFVGTELGVSIIDINTNQIVNPKGIEPHFGVFIVSDFFVYKNEVYFSAINEGLFKISYSKGIPAIKKISSYRFSYSLGFYDNIIFSGNKGFLDRFRIKDSLSNKISSEPFGKSIVWDFAKDKRNILYAAAWGIFDLSGGLYKVENNQMEGISEQYGIDSKNLLNVVYNTKKDILYVGSKDKGIYEVRLDNTINYDSFSNKAIVDLEKWNDQKVILHQDGISFLDHKNQITKTINLTDFKNFEVSYIKNSIHKLPTHKDGFYELNYETPASKIEFYEIVKQLNSLWITSNIGIFEINLEKEIKNYLPIHTYKIGFTNENKFIETIPYGGVRVYDNVYQLKAKHFSEFDVNTPVDIVGIVNTENSTFLISVFKGLFKYENNAFYSLLNKNIWTESKLKFITKNKKGNLIAASEFGAISVLDVSKSFRVLKMIPKSKIIGNTITFLESYEDYIFIGTEKGINIYKDNIIQLFDKEQGLNDCTVTSSLIFDDQLWLGTEKGFYKLDLKKLTQTQETVSKIDIRAISINSLPIKKSNFTWFTYTSNQLICDYKHNTFSIDFVPKGHSFPNKLKFRYRLKDSNQWSPYSAKPTIFLSYLPNDTYNLEIQVSDLNAGKETTFKVLTIIVNPPFWKTWWFYTLILIILSTAIFFVILRIKKQTQQKALTENLIAKAKLEALLSQMNPHFTFNALNTIQRFVFSKDAYNSTIYISEFANLMRQTLNNSSKQTITIENEIEYLKTYISIENKRFENRIKYYITVDENIDIYTTVIPTMFLQPFVENIFKHAFNGNHLNPEFKIAFLLLDKNQLEIIISDNGHGNKKASKTHVSRGITIAKERIEILQPKNANPIDINFSENGTTVKINLFI</sequence>
<keyword evidence="1" id="KW-0472">Membrane</keyword>
<dbReference type="SUPFAM" id="SSF63829">
    <property type="entry name" value="Calcium-dependent phosphotriesterase"/>
    <property type="match status" value="1"/>
</dbReference>
<protein>
    <submittedName>
        <fullName evidence="4">Histidine kinase</fullName>
    </submittedName>
</protein>
<dbReference type="SUPFAM" id="SSF55874">
    <property type="entry name" value="ATPase domain of HSP90 chaperone/DNA topoisomerase II/histidine kinase"/>
    <property type="match status" value="1"/>
</dbReference>
<keyword evidence="1" id="KW-1133">Transmembrane helix</keyword>
<dbReference type="Pfam" id="PF06580">
    <property type="entry name" value="His_kinase"/>
    <property type="match status" value="1"/>
</dbReference>
<comment type="caution">
    <text evidence="4">The sequence shown here is derived from an EMBL/GenBank/DDBJ whole genome shotgun (WGS) entry which is preliminary data.</text>
</comment>
<dbReference type="AlphaFoldDB" id="A0A226HZ53"/>
<dbReference type="Gene3D" id="2.130.10.10">
    <property type="entry name" value="YVTN repeat-like/Quinoprotein amine dehydrogenase"/>
    <property type="match status" value="2"/>
</dbReference>
<keyword evidence="1" id="KW-0812">Transmembrane</keyword>
<dbReference type="InterPro" id="IPR015943">
    <property type="entry name" value="WD40/YVTN_repeat-like_dom_sf"/>
</dbReference>
<feature type="signal peptide" evidence="2">
    <location>
        <begin position="1"/>
        <end position="21"/>
    </location>
</feature>
<evidence type="ECO:0000256" key="2">
    <source>
        <dbReference type="SAM" id="SignalP"/>
    </source>
</evidence>
<dbReference type="InterPro" id="IPR010559">
    <property type="entry name" value="Sig_transdc_His_kin_internal"/>
</dbReference>
<dbReference type="InterPro" id="IPR011110">
    <property type="entry name" value="Reg_prop"/>
</dbReference>
<organism evidence="4 5">
    <name type="scientific">Flavobacterium oncorhynchi</name>
    <dbReference type="NCBI Taxonomy" id="728056"/>
    <lineage>
        <taxon>Bacteria</taxon>
        <taxon>Pseudomonadati</taxon>
        <taxon>Bacteroidota</taxon>
        <taxon>Flavobacteriia</taxon>
        <taxon>Flavobacteriales</taxon>
        <taxon>Flavobacteriaceae</taxon>
        <taxon>Flavobacterium</taxon>
    </lineage>
</organism>
<dbReference type="InterPro" id="IPR050640">
    <property type="entry name" value="Bact_2-comp_sensor_kinase"/>
</dbReference>
<keyword evidence="5" id="KW-1185">Reference proteome</keyword>
<evidence type="ECO:0000256" key="1">
    <source>
        <dbReference type="SAM" id="Phobius"/>
    </source>
</evidence>
<keyword evidence="2" id="KW-0732">Signal</keyword>
<dbReference type="Pfam" id="PF07494">
    <property type="entry name" value="Reg_prop"/>
    <property type="match status" value="1"/>
</dbReference>
<dbReference type="PANTHER" id="PTHR34220">
    <property type="entry name" value="SENSOR HISTIDINE KINASE YPDA"/>
    <property type="match status" value="1"/>
</dbReference>
<dbReference type="Gene3D" id="3.30.565.10">
    <property type="entry name" value="Histidine kinase-like ATPase, C-terminal domain"/>
    <property type="match status" value="1"/>
</dbReference>
<reference evidence="4 5" key="1">
    <citation type="submission" date="2016-11" db="EMBL/GenBank/DDBJ databases">
        <title>Whole genomes of Flavobacteriaceae.</title>
        <authorList>
            <person name="Stine C."/>
            <person name="Li C."/>
            <person name="Tadesse D."/>
        </authorList>
    </citation>
    <scope>NUCLEOTIDE SEQUENCE [LARGE SCALE GENOMIC DNA]</scope>
    <source>
        <strain evidence="4 5">CCUG 59446</strain>
    </source>
</reference>
<name>A0A226HZ53_9FLAO</name>
<evidence type="ECO:0000313" key="5">
    <source>
        <dbReference type="Proteomes" id="UP000198336"/>
    </source>
</evidence>
<gene>
    <name evidence="4" type="ORF">B0A75_11320</name>
</gene>
<dbReference type="Gene3D" id="2.60.40.10">
    <property type="entry name" value="Immunoglobulins"/>
    <property type="match status" value="1"/>
</dbReference>
<feature type="transmembrane region" description="Helical" evidence="1">
    <location>
        <begin position="762"/>
        <end position="781"/>
    </location>
</feature>
<dbReference type="InterPro" id="IPR013783">
    <property type="entry name" value="Ig-like_fold"/>
</dbReference>
<evidence type="ECO:0000259" key="3">
    <source>
        <dbReference type="Pfam" id="PF06580"/>
    </source>
</evidence>
<dbReference type="Proteomes" id="UP000198336">
    <property type="component" value="Unassembled WGS sequence"/>
</dbReference>
<evidence type="ECO:0000313" key="4">
    <source>
        <dbReference type="EMBL" id="OXA99392.1"/>
    </source>
</evidence>
<dbReference type="GO" id="GO:0000155">
    <property type="term" value="F:phosphorelay sensor kinase activity"/>
    <property type="evidence" value="ECO:0007669"/>
    <property type="project" value="InterPro"/>
</dbReference>
<dbReference type="RefSeq" id="WP_089054394.1">
    <property type="nucleotide sequence ID" value="NZ_MUHA01000014.1"/>
</dbReference>
<accession>A0A226HZ53</accession>
<feature type="chain" id="PRO_5011968589" evidence="2">
    <location>
        <begin position="22"/>
        <end position="993"/>
    </location>
</feature>
<dbReference type="PANTHER" id="PTHR34220:SF7">
    <property type="entry name" value="SENSOR HISTIDINE KINASE YPDA"/>
    <property type="match status" value="1"/>
</dbReference>
<proteinExistence type="predicted"/>
<keyword evidence="4" id="KW-0418">Kinase</keyword>
<dbReference type="GO" id="GO:0016020">
    <property type="term" value="C:membrane"/>
    <property type="evidence" value="ECO:0007669"/>
    <property type="project" value="InterPro"/>
</dbReference>
<dbReference type="InterPro" id="IPR036890">
    <property type="entry name" value="HATPase_C_sf"/>
</dbReference>